<evidence type="ECO:0000313" key="3">
    <source>
        <dbReference type="Proteomes" id="UP000094313"/>
    </source>
</evidence>
<evidence type="ECO:0000259" key="1">
    <source>
        <dbReference type="Pfam" id="PF12804"/>
    </source>
</evidence>
<dbReference type="AlphaFoldDB" id="A0A1D7QLS3"/>
<protein>
    <recommendedName>
        <fullName evidence="1">MobA-like NTP transferase domain-containing protein</fullName>
    </recommendedName>
</protein>
<dbReference type="EMBL" id="CP017141">
    <property type="protein sequence ID" value="AOM79569.1"/>
    <property type="molecule type" value="Genomic_DNA"/>
</dbReference>
<organism evidence="2 3">
    <name type="scientific">Pedobacter steynii</name>
    <dbReference type="NCBI Taxonomy" id="430522"/>
    <lineage>
        <taxon>Bacteria</taxon>
        <taxon>Pseudomonadati</taxon>
        <taxon>Bacteroidota</taxon>
        <taxon>Sphingobacteriia</taxon>
        <taxon>Sphingobacteriales</taxon>
        <taxon>Sphingobacteriaceae</taxon>
        <taxon>Pedobacter</taxon>
    </lineage>
</organism>
<name>A0A1D7QLS3_9SPHI</name>
<dbReference type="InterPro" id="IPR029044">
    <property type="entry name" value="Nucleotide-diphossugar_trans"/>
</dbReference>
<dbReference type="KEGG" id="psty:BFS30_21860"/>
<proteinExistence type="predicted"/>
<reference evidence="2 3" key="1">
    <citation type="submission" date="2016-08" db="EMBL/GenBank/DDBJ databases">
        <authorList>
            <person name="Seilhamer J.J."/>
        </authorList>
    </citation>
    <scope>NUCLEOTIDE SEQUENCE [LARGE SCALE GENOMIC DNA]</scope>
    <source>
        <strain evidence="2 3">DX4</strain>
    </source>
</reference>
<keyword evidence="3" id="KW-1185">Reference proteome</keyword>
<sequence length="177" mass="19993">MGKDKGLLAIGKNNWALNAAHKLEQLNLPLSISINPMQQQTYGDFFPAEQLIIDTTSAKGPLQGLLSAYLKYPDDDFLVLACDMTEMNTDTLKFLLDIACTFPDHDYYVYTREDIMEPLSALYRSSALKDLYQQLENGSLNDFSLGKLIKKGNYKSLPISNIQTFNNHNTLTNKFLI</sequence>
<evidence type="ECO:0000313" key="2">
    <source>
        <dbReference type="EMBL" id="AOM79569.1"/>
    </source>
</evidence>
<dbReference type="Proteomes" id="UP000094313">
    <property type="component" value="Chromosome"/>
</dbReference>
<feature type="domain" description="MobA-like NTP transferase" evidence="1">
    <location>
        <begin position="1"/>
        <end position="142"/>
    </location>
</feature>
<accession>A0A1D7QLS3</accession>
<dbReference type="Pfam" id="PF12804">
    <property type="entry name" value="NTP_transf_3"/>
    <property type="match status" value="1"/>
</dbReference>
<gene>
    <name evidence="2" type="ORF">BFS30_21860</name>
</gene>
<dbReference type="Gene3D" id="3.90.550.10">
    <property type="entry name" value="Spore Coat Polysaccharide Biosynthesis Protein SpsA, Chain A"/>
    <property type="match status" value="1"/>
</dbReference>
<dbReference type="SUPFAM" id="SSF53448">
    <property type="entry name" value="Nucleotide-diphospho-sugar transferases"/>
    <property type="match status" value="1"/>
</dbReference>
<dbReference type="InterPro" id="IPR025877">
    <property type="entry name" value="MobA-like_NTP_Trfase"/>
</dbReference>
<dbReference type="GO" id="GO:0016779">
    <property type="term" value="F:nucleotidyltransferase activity"/>
    <property type="evidence" value="ECO:0007669"/>
    <property type="project" value="UniProtKB-ARBA"/>
</dbReference>